<proteinExistence type="predicted"/>
<dbReference type="Pfam" id="PF04172">
    <property type="entry name" value="LrgB"/>
    <property type="match status" value="1"/>
</dbReference>
<keyword evidence="6" id="KW-0378">Hydrolase</keyword>
<keyword evidence="4 5" id="KW-0472">Membrane</keyword>
<evidence type="ECO:0000256" key="5">
    <source>
        <dbReference type="SAM" id="Phobius"/>
    </source>
</evidence>
<protein>
    <submittedName>
        <fullName evidence="6">Putative murein hydrolase (TIGR00659 family)</fullName>
    </submittedName>
</protein>
<evidence type="ECO:0000256" key="3">
    <source>
        <dbReference type="ARBA" id="ARBA00022989"/>
    </source>
</evidence>
<dbReference type="GO" id="GO:0016787">
    <property type="term" value="F:hydrolase activity"/>
    <property type="evidence" value="ECO:0007669"/>
    <property type="project" value="UniProtKB-KW"/>
</dbReference>
<feature type="transmembrane region" description="Helical" evidence="5">
    <location>
        <begin position="6"/>
        <end position="25"/>
    </location>
</feature>
<dbReference type="Proteomes" id="UP000231134">
    <property type="component" value="Unassembled WGS sequence"/>
</dbReference>
<dbReference type="OrthoDB" id="9811701at2"/>
<feature type="transmembrane region" description="Helical" evidence="5">
    <location>
        <begin position="209"/>
        <end position="230"/>
    </location>
</feature>
<dbReference type="PANTHER" id="PTHR30249:SF0">
    <property type="entry name" value="PLASTIDAL GLYCOLATE_GLYCERATE TRANSLOCATOR 1, CHLOROPLASTIC"/>
    <property type="match status" value="1"/>
</dbReference>
<dbReference type="GO" id="GO:0016020">
    <property type="term" value="C:membrane"/>
    <property type="evidence" value="ECO:0007669"/>
    <property type="project" value="UniProtKB-SubCell"/>
</dbReference>
<feature type="transmembrane region" description="Helical" evidence="5">
    <location>
        <begin position="37"/>
        <end position="55"/>
    </location>
</feature>
<keyword evidence="2 5" id="KW-0812">Transmembrane</keyword>
<feature type="transmembrane region" description="Helical" evidence="5">
    <location>
        <begin position="93"/>
        <end position="118"/>
    </location>
</feature>
<reference evidence="6 7" key="1">
    <citation type="submission" date="2017-11" db="EMBL/GenBank/DDBJ databases">
        <title>Animal gut microbial communities from fecal samples from Wisconsin, USA.</title>
        <authorList>
            <person name="Neumann A."/>
        </authorList>
    </citation>
    <scope>NUCLEOTIDE SEQUENCE [LARGE SCALE GENOMIC DNA]</scope>
    <source>
        <strain evidence="6 7">UWS3</strain>
    </source>
</reference>
<dbReference type="InterPro" id="IPR007300">
    <property type="entry name" value="CidB/LrgB"/>
</dbReference>
<gene>
    <name evidence="6" type="ORF">BGX16_1842</name>
</gene>
<dbReference type="EMBL" id="PGEX01000001">
    <property type="protein sequence ID" value="PJJ41839.1"/>
    <property type="molecule type" value="Genomic_DNA"/>
</dbReference>
<evidence type="ECO:0000256" key="1">
    <source>
        <dbReference type="ARBA" id="ARBA00004141"/>
    </source>
</evidence>
<dbReference type="AlphaFoldDB" id="A0A2M9A7Z9"/>
<organism evidence="6 7">
    <name type="scientific">Hallerella succinigenes</name>
    <dbReference type="NCBI Taxonomy" id="1896222"/>
    <lineage>
        <taxon>Bacteria</taxon>
        <taxon>Pseudomonadati</taxon>
        <taxon>Fibrobacterota</taxon>
        <taxon>Fibrobacteria</taxon>
        <taxon>Fibrobacterales</taxon>
        <taxon>Fibrobacteraceae</taxon>
        <taxon>Hallerella</taxon>
    </lineage>
</organism>
<keyword evidence="3 5" id="KW-1133">Transmembrane helix</keyword>
<comment type="caution">
    <text evidence="6">The sequence shown here is derived from an EMBL/GenBank/DDBJ whole genome shotgun (WGS) entry which is preliminary data.</text>
</comment>
<evidence type="ECO:0000313" key="7">
    <source>
        <dbReference type="Proteomes" id="UP000231134"/>
    </source>
</evidence>
<comment type="subcellular location">
    <subcellularLocation>
        <location evidence="1">Membrane</location>
        <topology evidence="1">Multi-pass membrane protein</topology>
    </subcellularLocation>
</comment>
<keyword evidence="7" id="KW-1185">Reference proteome</keyword>
<dbReference type="PANTHER" id="PTHR30249">
    <property type="entry name" value="PUTATIVE SEROTONIN TRANSPORTER"/>
    <property type="match status" value="1"/>
</dbReference>
<evidence type="ECO:0000256" key="4">
    <source>
        <dbReference type="ARBA" id="ARBA00023136"/>
    </source>
</evidence>
<feature type="transmembrane region" description="Helical" evidence="5">
    <location>
        <begin position="61"/>
        <end position="81"/>
    </location>
</feature>
<accession>A0A2M9A7Z9</accession>
<evidence type="ECO:0000313" key="6">
    <source>
        <dbReference type="EMBL" id="PJJ41839.1"/>
    </source>
</evidence>
<dbReference type="RefSeq" id="WP_100425761.1">
    <property type="nucleotide sequence ID" value="NZ_JAXFBG010000001.1"/>
</dbReference>
<evidence type="ECO:0000256" key="2">
    <source>
        <dbReference type="ARBA" id="ARBA00022692"/>
    </source>
</evidence>
<sequence>MREVLNTPFFGIVLTIVAYEVGVACSRKFKLSICNPMMIAAVLIIGFLLISGIKLETYNLGGDYISIFLGPATAVLAVPLYKQLDKLKAHLVPILIGILVGTLTSFAIVTLCAGIFQIEDVLKFSLLPKSITIPMGVELSKSIGGIPAITIASIVITGITGGVVAPIICRVCKIKHPVAQGIAVGTASHAVGTAKALEMGETQGAMSSLAIGVTGVITSVITPILLHLFAD</sequence>
<name>A0A2M9A7Z9_9BACT</name>
<feature type="transmembrane region" description="Helical" evidence="5">
    <location>
        <begin position="145"/>
        <end position="168"/>
    </location>
</feature>